<accession>A0ACC1Y1B3</accession>
<dbReference type="Proteomes" id="UP001164539">
    <property type="component" value="Chromosome 6"/>
</dbReference>
<reference evidence="1 2" key="1">
    <citation type="journal article" date="2023" name="Science">
        <title>Complex scaffold remodeling in plant triterpene biosynthesis.</title>
        <authorList>
            <person name="De La Pena R."/>
            <person name="Hodgson H."/>
            <person name="Liu J.C."/>
            <person name="Stephenson M.J."/>
            <person name="Martin A.C."/>
            <person name="Owen C."/>
            <person name="Harkess A."/>
            <person name="Leebens-Mack J."/>
            <person name="Jimenez L.E."/>
            <person name="Osbourn A."/>
            <person name="Sattely E.S."/>
        </authorList>
    </citation>
    <scope>NUCLEOTIDE SEQUENCE [LARGE SCALE GENOMIC DNA]</scope>
    <source>
        <strain evidence="2">cv. JPN11</strain>
        <tissue evidence="1">Leaf</tissue>
    </source>
</reference>
<protein>
    <submittedName>
        <fullName evidence="1">UBX domain-containing protein 1-like</fullName>
    </submittedName>
</protein>
<name>A0ACC1Y1B3_MELAZ</name>
<evidence type="ECO:0000313" key="2">
    <source>
        <dbReference type="Proteomes" id="UP001164539"/>
    </source>
</evidence>
<proteinExistence type="predicted"/>
<dbReference type="EMBL" id="CM051399">
    <property type="protein sequence ID" value="KAJ4717491.1"/>
    <property type="molecule type" value="Genomic_DNA"/>
</dbReference>
<gene>
    <name evidence="1" type="ORF">OWV82_012359</name>
</gene>
<comment type="caution">
    <text evidence="1">The sequence shown here is derived from an EMBL/GenBank/DDBJ whole genome shotgun (WGS) entry which is preliminary data.</text>
</comment>
<organism evidence="1 2">
    <name type="scientific">Melia azedarach</name>
    <name type="common">Chinaberry tree</name>
    <dbReference type="NCBI Taxonomy" id="155640"/>
    <lineage>
        <taxon>Eukaryota</taxon>
        <taxon>Viridiplantae</taxon>
        <taxon>Streptophyta</taxon>
        <taxon>Embryophyta</taxon>
        <taxon>Tracheophyta</taxon>
        <taxon>Spermatophyta</taxon>
        <taxon>Magnoliopsida</taxon>
        <taxon>eudicotyledons</taxon>
        <taxon>Gunneridae</taxon>
        <taxon>Pentapetalae</taxon>
        <taxon>rosids</taxon>
        <taxon>malvids</taxon>
        <taxon>Sapindales</taxon>
        <taxon>Meliaceae</taxon>
        <taxon>Melia</taxon>
    </lineage>
</organism>
<sequence>MAFQSRKYFDQMNVLEVDQKLLKEVEALGFSRARAARALHCSGNANLEDAINWIIDHENDADIDEMPLIVANIEIESQPEIESLQPEIESPQPDNTTKEVEKKAQEIRDRVHQRKEEEKKGEKELERDREKERIRVGRELLEAKRISEENERKRYLATKKAEKQEEKRAREKVRRKIEADKVERRRQLGLPLENPTTVNSSNPTVQEKKNPLLVMTITKAEHMSECLRSLRRNYKGEDARVRRAFQTLLIYVGNVIKNPNEEKYRKIRLGNPLFQERVGSLKGGTEFLELCGFEKTEGADFLYLPSDKVDMAQLNSAASIISSALTNPFFGLLSV</sequence>
<evidence type="ECO:0000313" key="1">
    <source>
        <dbReference type="EMBL" id="KAJ4717491.1"/>
    </source>
</evidence>
<keyword evidence="2" id="KW-1185">Reference proteome</keyword>